<protein>
    <submittedName>
        <fullName evidence="1">Jg18799 protein</fullName>
    </submittedName>
</protein>
<sequence length="272" mass="30025">MPIASNFAITSNTLSSLITDPVYKTNYNYYTDYLSNFLDIFLPAITKSIISAFLEYNLPKQSKDSFTPPIENTTWILSKVYSKPNNWFFPSKAFVNSNPFTKIEQSGTLSTPCSETSSLKTVNSETQLVISPIDTPPVLYSEPLLIRNTANKLLSPAIPPLINTYDVLQPGLSEISILKSNINQPYDSVTPKLSETPILLPMPISDLPPLPKKTGIQKPLLGLPWKDTSSVGKLSENISDINNTDTSMPYIASITINMLPPKNTADHIVIVV</sequence>
<evidence type="ECO:0000313" key="1">
    <source>
        <dbReference type="EMBL" id="CAH2249622.1"/>
    </source>
</evidence>
<organism evidence="1 2">
    <name type="scientific">Pararge aegeria aegeria</name>
    <dbReference type="NCBI Taxonomy" id="348720"/>
    <lineage>
        <taxon>Eukaryota</taxon>
        <taxon>Metazoa</taxon>
        <taxon>Ecdysozoa</taxon>
        <taxon>Arthropoda</taxon>
        <taxon>Hexapoda</taxon>
        <taxon>Insecta</taxon>
        <taxon>Pterygota</taxon>
        <taxon>Neoptera</taxon>
        <taxon>Endopterygota</taxon>
        <taxon>Lepidoptera</taxon>
        <taxon>Glossata</taxon>
        <taxon>Ditrysia</taxon>
        <taxon>Papilionoidea</taxon>
        <taxon>Nymphalidae</taxon>
        <taxon>Satyrinae</taxon>
        <taxon>Satyrini</taxon>
        <taxon>Parargina</taxon>
        <taxon>Pararge</taxon>
    </lineage>
</organism>
<dbReference type="AlphaFoldDB" id="A0A8S4S861"/>
<gene>
    <name evidence="1" type="primary">jg18799</name>
    <name evidence="1" type="ORF">PAEG_LOCUS21939</name>
</gene>
<dbReference type="Proteomes" id="UP000838756">
    <property type="component" value="Unassembled WGS sequence"/>
</dbReference>
<keyword evidence="2" id="KW-1185">Reference proteome</keyword>
<evidence type="ECO:0000313" key="2">
    <source>
        <dbReference type="Proteomes" id="UP000838756"/>
    </source>
</evidence>
<reference evidence="1" key="1">
    <citation type="submission" date="2022-03" db="EMBL/GenBank/DDBJ databases">
        <authorList>
            <person name="Lindestad O."/>
        </authorList>
    </citation>
    <scope>NUCLEOTIDE SEQUENCE</scope>
</reference>
<proteinExistence type="predicted"/>
<comment type="caution">
    <text evidence="1">The sequence shown here is derived from an EMBL/GenBank/DDBJ whole genome shotgun (WGS) entry which is preliminary data.</text>
</comment>
<dbReference type="EMBL" id="CAKXAJ010025998">
    <property type="protein sequence ID" value="CAH2249622.1"/>
    <property type="molecule type" value="Genomic_DNA"/>
</dbReference>
<name>A0A8S4S861_9NEOP</name>
<accession>A0A8S4S861</accession>